<sequence>MTSKTILFACLLFVSAIVIASVVAEGTQEQHGTVEVENGNSVEESKQRCRFGCCGFHPISRRCISCCPRRPAEVQVTENQNVENENPVEESKQRCRYGCCRFDGRRCVRCCRGPAEVEATLQNQNENTVEESEVETNGLIGGGKGGGKGGKGGYKGGKGGKGKGGK</sequence>
<dbReference type="RefSeq" id="XP_022140624.1">
    <property type="nucleotide sequence ID" value="XM_022284932.1"/>
</dbReference>
<dbReference type="AlphaFoldDB" id="A0A6J1CG70"/>
<proteinExistence type="predicted"/>
<dbReference type="GeneID" id="111011234"/>
<feature type="signal peptide" evidence="2">
    <location>
        <begin position="1"/>
        <end position="24"/>
    </location>
</feature>
<evidence type="ECO:0000313" key="4">
    <source>
        <dbReference type="RefSeq" id="XP_022140624.1"/>
    </source>
</evidence>
<feature type="chain" id="PRO_5026975604" evidence="2">
    <location>
        <begin position="25"/>
        <end position="166"/>
    </location>
</feature>
<evidence type="ECO:0000313" key="3">
    <source>
        <dbReference type="Proteomes" id="UP000504603"/>
    </source>
</evidence>
<evidence type="ECO:0000256" key="1">
    <source>
        <dbReference type="SAM" id="MobiDB-lite"/>
    </source>
</evidence>
<dbReference type="Proteomes" id="UP000504603">
    <property type="component" value="Unplaced"/>
</dbReference>
<feature type="compositionally biased region" description="Gly residues" evidence="1">
    <location>
        <begin position="139"/>
        <end position="157"/>
    </location>
</feature>
<gene>
    <name evidence="4" type="primary">LOC111011234</name>
</gene>
<reference evidence="4" key="1">
    <citation type="submission" date="2025-08" db="UniProtKB">
        <authorList>
            <consortium name="RefSeq"/>
        </authorList>
    </citation>
    <scope>IDENTIFICATION</scope>
    <source>
        <strain evidence="4">OHB3-1</strain>
    </source>
</reference>
<dbReference type="KEGG" id="mcha:111011234"/>
<protein>
    <submittedName>
        <fullName evidence="4">Late embryogenesis abundant protein M17-like</fullName>
    </submittedName>
</protein>
<feature type="region of interest" description="Disordered" evidence="1">
    <location>
        <begin position="122"/>
        <end position="166"/>
    </location>
</feature>
<keyword evidence="3" id="KW-1185">Reference proteome</keyword>
<accession>A0A6J1CG70</accession>
<name>A0A6J1CG70_MOMCH</name>
<keyword evidence="2" id="KW-0732">Signal</keyword>
<evidence type="ECO:0000256" key="2">
    <source>
        <dbReference type="SAM" id="SignalP"/>
    </source>
</evidence>
<organism evidence="3 4">
    <name type="scientific">Momordica charantia</name>
    <name type="common">Bitter gourd</name>
    <name type="synonym">Balsam pear</name>
    <dbReference type="NCBI Taxonomy" id="3673"/>
    <lineage>
        <taxon>Eukaryota</taxon>
        <taxon>Viridiplantae</taxon>
        <taxon>Streptophyta</taxon>
        <taxon>Embryophyta</taxon>
        <taxon>Tracheophyta</taxon>
        <taxon>Spermatophyta</taxon>
        <taxon>Magnoliopsida</taxon>
        <taxon>eudicotyledons</taxon>
        <taxon>Gunneridae</taxon>
        <taxon>Pentapetalae</taxon>
        <taxon>rosids</taxon>
        <taxon>fabids</taxon>
        <taxon>Cucurbitales</taxon>
        <taxon>Cucurbitaceae</taxon>
        <taxon>Momordiceae</taxon>
        <taxon>Momordica</taxon>
    </lineage>
</organism>